<dbReference type="EMBL" id="JAMQJY010000003">
    <property type="protein sequence ID" value="MCM2677318.1"/>
    <property type="molecule type" value="Genomic_DNA"/>
</dbReference>
<dbReference type="InterPro" id="IPR012336">
    <property type="entry name" value="Thioredoxin-like_fold"/>
</dbReference>
<sequence>MKRLVLISVAVFVLAVGGFLIVQSLSTPEVNGIEFNDTPDTEGQPVKGETGAPVTITEFGDYKCPSCKAWDEDILPMLDEEFIQTGQVKLVYINTLFHGQESGLAALASESVWANHPESFWEFHSGVYREQPSHTKSR</sequence>
<name>A0ABT0XN32_9BACI</name>
<dbReference type="SUPFAM" id="SSF52833">
    <property type="entry name" value="Thioredoxin-like"/>
    <property type="match status" value="1"/>
</dbReference>
<protein>
    <submittedName>
        <fullName evidence="2">Thioredoxin domain-containing protein</fullName>
    </submittedName>
</protein>
<dbReference type="RefSeq" id="WP_251610980.1">
    <property type="nucleotide sequence ID" value="NZ_JAMQJY010000003.1"/>
</dbReference>
<dbReference type="Proteomes" id="UP001203665">
    <property type="component" value="Unassembled WGS sequence"/>
</dbReference>
<comment type="caution">
    <text evidence="2">The sequence shown here is derived from an EMBL/GenBank/DDBJ whole genome shotgun (WGS) entry which is preliminary data.</text>
</comment>
<organism evidence="2 3">
    <name type="scientific">Alkalicoccobacillus plakortidis</name>
    <dbReference type="NCBI Taxonomy" id="444060"/>
    <lineage>
        <taxon>Bacteria</taxon>
        <taxon>Bacillati</taxon>
        <taxon>Bacillota</taxon>
        <taxon>Bacilli</taxon>
        <taxon>Bacillales</taxon>
        <taxon>Bacillaceae</taxon>
        <taxon>Alkalicoccobacillus</taxon>
    </lineage>
</organism>
<gene>
    <name evidence="2" type="ORF">NDM98_19000</name>
</gene>
<accession>A0ABT0XN32</accession>
<feature type="domain" description="Thioredoxin-like fold" evidence="1">
    <location>
        <begin position="41"/>
        <end position="135"/>
    </location>
</feature>
<keyword evidence="3" id="KW-1185">Reference proteome</keyword>
<evidence type="ECO:0000259" key="1">
    <source>
        <dbReference type="Pfam" id="PF13462"/>
    </source>
</evidence>
<evidence type="ECO:0000313" key="3">
    <source>
        <dbReference type="Proteomes" id="UP001203665"/>
    </source>
</evidence>
<dbReference type="InterPro" id="IPR036249">
    <property type="entry name" value="Thioredoxin-like_sf"/>
</dbReference>
<dbReference type="Pfam" id="PF13462">
    <property type="entry name" value="Thioredoxin_4"/>
    <property type="match status" value="1"/>
</dbReference>
<dbReference type="Gene3D" id="3.40.30.10">
    <property type="entry name" value="Glutaredoxin"/>
    <property type="match status" value="1"/>
</dbReference>
<reference evidence="2" key="1">
    <citation type="submission" date="2022-06" db="EMBL/GenBank/DDBJ databases">
        <title>Alkalicoccobacillus porphyridii sp. nov., isolated from a marine red alga, Porphyridium purpureum and reclassification of Shouchella plakortidis and Shouchella gibsonii as Alkalicoccobacillus plakortidis comb. nov. and Alkalicoccobacillus gibsonii comb. nov.</title>
        <authorList>
            <person name="Kim K.H."/>
            <person name="Lee J.K."/>
            <person name="Han D.M."/>
            <person name="Baek J.H."/>
            <person name="Jeon C.O."/>
        </authorList>
    </citation>
    <scope>NUCLEOTIDE SEQUENCE</scope>
    <source>
        <strain evidence="2">DSM 19153</strain>
    </source>
</reference>
<evidence type="ECO:0000313" key="2">
    <source>
        <dbReference type="EMBL" id="MCM2677318.1"/>
    </source>
</evidence>
<proteinExistence type="predicted"/>